<keyword evidence="6" id="KW-0283">Flagellar rotation</keyword>
<dbReference type="Proteomes" id="UP000246132">
    <property type="component" value="Unassembled WGS sequence"/>
</dbReference>
<evidence type="ECO:0000256" key="6">
    <source>
        <dbReference type="ARBA" id="ARBA00022779"/>
    </source>
</evidence>
<dbReference type="GO" id="GO:0005886">
    <property type="term" value="C:plasma membrane"/>
    <property type="evidence" value="ECO:0007669"/>
    <property type="project" value="UniProtKB-SubCell"/>
</dbReference>
<dbReference type="InterPro" id="IPR001543">
    <property type="entry name" value="FliN-like_C"/>
</dbReference>
<keyword evidence="10" id="KW-0969">Cilium</keyword>
<comment type="subcellular location">
    <subcellularLocation>
        <location evidence="1">Cell membrane</location>
        <topology evidence="1">Peripheral membrane protein</topology>
        <orientation evidence="1">Cytoplasmic side</orientation>
    </subcellularLocation>
</comment>
<dbReference type="Gene3D" id="2.30.330.10">
    <property type="entry name" value="SpoA-like"/>
    <property type="match status" value="1"/>
</dbReference>
<gene>
    <name evidence="10" type="ORF">DEM25_012315</name>
</gene>
<keyword evidence="11" id="KW-1185">Reference proteome</keyword>
<dbReference type="GO" id="GO:0003774">
    <property type="term" value="F:cytoskeletal motor activity"/>
    <property type="evidence" value="ECO:0007669"/>
    <property type="project" value="InterPro"/>
</dbReference>
<reference evidence="10 11" key="1">
    <citation type="journal article" date="2018" name="Int. J. Syst. Bacteriol.">
        <title>Oceaniradius stylonemae gen. nov., sp. nov., isolated from a red alga, Stylonema cornu-cervi.</title>
        <authorList>
            <person name="Jeong S."/>
        </authorList>
    </citation>
    <scope>NUCLEOTIDE SEQUENCE [LARGE SCALE GENOMIC DNA]</scope>
    <source>
        <strain evidence="10 11">StC1</strain>
    </source>
</reference>
<evidence type="ECO:0000256" key="8">
    <source>
        <dbReference type="SAM" id="MobiDB-lite"/>
    </source>
</evidence>
<dbReference type="SUPFAM" id="SSF101801">
    <property type="entry name" value="Surface presentation of antigens (SPOA)"/>
    <property type="match status" value="1"/>
</dbReference>
<evidence type="ECO:0000313" key="11">
    <source>
        <dbReference type="Proteomes" id="UP000246132"/>
    </source>
</evidence>
<dbReference type="GO" id="GO:0006935">
    <property type="term" value="P:chemotaxis"/>
    <property type="evidence" value="ECO:0007669"/>
    <property type="project" value="UniProtKB-KW"/>
</dbReference>
<evidence type="ECO:0000256" key="4">
    <source>
        <dbReference type="ARBA" id="ARBA00022475"/>
    </source>
</evidence>
<dbReference type="PANTHER" id="PTHR43484:SF1">
    <property type="entry name" value="FLAGELLAR MOTOR SWITCH PROTEIN FLIN"/>
    <property type="match status" value="1"/>
</dbReference>
<dbReference type="InterPro" id="IPR001172">
    <property type="entry name" value="FliN_T3SS_HrcQb"/>
</dbReference>
<evidence type="ECO:0000313" key="10">
    <source>
        <dbReference type="EMBL" id="RKF06389.1"/>
    </source>
</evidence>
<evidence type="ECO:0000259" key="9">
    <source>
        <dbReference type="Pfam" id="PF01052"/>
    </source>
</evidence>
<sequence length="178" mass="19178">MPSCVPRAAICSRRRSAGSATPTPCASRGRSRRSPPPCARMPTNTRSKGVNDMADAAEEEHIAFVEAEDETKLDPDDALEKAINDLQDVVDKDNEATTAGLSRTLREIPLEVQAVIGRAELSVAELNALQKGTTIPLDSRVGDPIDIFVNGVKVATGQMQVSEEEPDRFAFKVTNVFA</sequence>
<dbReference type="AlphaFoldDB" id="A0A3A8ABL5"/>
<feature type="domain" description="Flagellar motor switch protein FliN-like C-terminal" evidence="9">
    <location>
        <begin position="105"/>
        <end position="176"/>
    </location>
</feature>
<accession>A0A3A8ABL5</accession>
<comment type="caution">
    <text evidence="10">The sequence shown here is derived from an EMBL/GenBank/DDBJ whole genome shotgun (WGS) entry which is preliminary data.</text>
</comment>
<keyword evidence="10" id="KW-0282">Flagellum</keyword>
<keyword evidence="4" id="KW-1003">Cell membrane</keyword>
<evidence type="ECO:0000256" key="5">
    <source>
        <dbReference type="ARBA" id="ARBA00022500"/>
    </source>
</evidence>
<dbReference type="PANTHER" id="PTHR43484">
    <property type="match status" value="1"/>
</dbReference>
<dbReference type="Pfam" id="PF01052">
    <property type="entry name" value="FliMN_C"/>
    <property type="match status" value="1"/>
</dbReference>
<dbReference type="GO" id="GO:0009425">
    <property type="term" value="C:bacterial-type flagellum basal body"/>
    <property type="evidence" value="ECO:0007669"/>
    <property type="project" value="InterPro"/>
</dbReference>
<keyword evidence="7" id="KW-0472">Membrane</keyword>
<keyword evidence="5" id="KW-0145">Chemotaxis</keyword>
<dbReference type="InterPro" id="IPR051469">
    <property type="entry name" value="FliN/MopA/SpaO"/>
</dbReference>
<evidence type="ECO:0000256" key="3">
    <source>
        <dbReference type="ARBA" id="ARBA00021897"/>
    </source>
</evidence>
<name>A0A3A8ABL5_9HYPH</name>
<dbReference type="PRINTS" id="PR00956">
    <property type="entry name" value="FLGMOTORFLIN"/>
</dbReference>
<dbReference type="InterPro" id="IPR036429">
    <property type="entry name" value="SpoA-like_sf"/>
</dbReference>
<evidence type="ECO:0000256" key="1">
    <source>
        <dbReference type="ARBA" id="ARBA00004413"/>
    </source>
</evidence>
<dbReference type="EMBL" id="QFWV02000007">
    <property type="protein sequence ID" value="RKF06389.1"/>
    <property type="molecule type" value="Genomic_DNA"/>
</dbReference>
<evidence type="ECO:0000256" key="2">
    <source>
        <dbReference type="ARBA" id="ARBA00009226"/>
    </source>
</evidence>
<keyword evidence="10" id="KW-0966">Cell projection</keyword>
<proteinExistence type="inferred from homology"/>
<evidence type="ECO:0000256" key="7">
    <source>
        <dbReference type="ARBA" id="ARBA00023136"/>
    </source>
</evidence>
<dbReference type="GO" id="GO:0071973">
    <property type="term" value="P:bacterial-type flagellum-dependent cell motility"/>
    <property type="evidence" value="ECO:0007669"/>
    <property type="project" value="InterPro"/>
</dbReference>
<feature type="region of interest" description="Disordered" evidence="8">
    <location>
        <begin position="11"/>
        <end position="50"/>
    </location>
</feature>
<comment type="similarity">
    <text evidence="2">Belongs to the FliN/MopA/SpaO family.</text>
</comment>
<organism evidence="10 11">
    <name type="scientific">Oceaniradius stylonematis</name>
    <dbReference type="NCBI Taxonomy" id="2184161"/>
    <lineage>
        <taxon>Bacteria</taxon>
        <taxon>Pseudomonadati</taxon>
        <taxon>Pseudomonadota</taxon>
        <taxon>Alphaproteobacteria</taxon>
        <taxon>Hyphomicrobiales</taxon>
        <taxon>Ahrensiaceae</taxon>
        <taxon>Oceaniradius</taxon>
    </lineage>
</organism>
<protein>
    <recommendedName>
        <fullName evidence="3">Flagellar motor switch protein FliN</fullName>
    </recommendedName>
</protein>